<proteinExistence type="inferred from homology"/>
<evidence type="ECO:0000313" key="18">
    <source>
        <dbReference type="Proteomes" id="UP000567922"/>
    </source>
</evidence>
<organism evidence="17 18">
    <name type="scientific">Hoyosella altamirensis</name>
    <dbReference type="NCBI Taxonomy" id="616997"/>
    <lineage>
        <taxon>Bacteria</taxon>
        <taxon>Bacillati</taxon>
        <taxon>Actinomycetota</taxon>
        <taxon>Actinomycetes</taxon>
        <taxon>Mycobacteriales</taxon>
        <taxon>Hoyosellaceae</taxon>
        <taxon>Hoyosella</taxon>
    </lineage>
</organism>
<accession>A0A839RK49</accession>
<comment type="caution">
    <text evidence="17">The sequence shown here is derived from an EMBL/GenBank/DDBJ whole genome shotgun (WGS) entry which is preliminary data.</text>
</comment>
<keyword evidence="10" id="KW-0921">Nickel transport</keyword>
<dbReference type="Gene3D" id="3.40.50.300">
    <property type="entry name" value="P-loop containing nucleotide triphosphate hydrolases"/>
    <property type="match status" value="1"/>
</dbReference>
<evidence type="ECO:0000259" key="16">
    <source>
        <dbReference type="PROSITE" id="PS50893"/>
    </source>
</evidence>
<dbReference type="InterPro" id="IPR050388">
    <property type="entry name" value="ABC_Ni/Peptide_Import"/>
</dbReference>
<feature type="domain" description="ABC transporter" evidence="16">
    <location>
        <begin position="14"/>
        <end position="257"/>
    </location>
</feature>
<evidence type="ECO:0000313" key="17">
    <source>
        <dbReference type="EMBL" id="MBB3036679.1"/>
    </source>
</evidence>
<evidence type="ECO:0000256" key="15">
    <source>
        <dbReference type="ARBA" id="ARBA00048610"/>
    </source>
</evidence>
<dbReference type="Proteomes" id="UP000567922">
    <property type="component" value="Unassembled WGS sequence"/>
</dbReference>
<dbReference type="InterPro" id="IPR003593">
    <property type="entry name" value="AAA+_ATPase"/>
</dbReference>
<dbReference type="InterPro" id="IPR027417">
    <property type="entry name" value="P-loop_NTPase"/>
</dbReference>
<gene>
    <name evidence="17" type="ORF">FHU29_001113</name>
</gene>
<evidence type="ECO:0000256" key="8">
    <source>
        <dbReference type="ARBA" id="ARBA00022967"/>
    </source>
</evidence>
<evidence type="ECO:0000256" key="4">
    <source>
        <dbReference type="ARBA" id="ARBA00022475"/>
    </source>
</evidence>
<evidence type="ECO:0000256" key="13">
    <source>
        <dbReference type="ARBA" id="ARBA00039098"/>
    </source>
</evidence>
<evidence type="ECO:0000256" key="14">
    <source>
        <dbReference type="ARBA" id="ARBA00044143"/>
    </source>
</evidence>
<keyword evidence="8" id="KW-1278">Translocase</keyword>
<dbReference type="SUPFAM" id="SSF52540">
    <property type="entry name" value="P-loop containing nucleoside triphosphate hydrolases"/>
    <property type="match status" value="1"/>
</dbReference>
<keyword evidence="5" id="KW-0533">Nickel</keyword>
<keyword evidence="7 17" id="KW-0067">ATP-binding</keyword>
<dbReference type="PANTHER" id="PTHR43297:SF13">
    <property type="entry name" value="NICKEL ABC TRANSPORTER, ATP-BINDING PROTEIN"/>
    <property type="match status" value="1"/>
</dbReference>
<evidence type="ECO:0000256" key="9">
    <source>
        <dbReference type="ARBA" id="ARBA00023065"/>
    </source>
</evidence>
<evidence type="ECO:0000256" key="6">
    <source>
        <dbReference type="ARBA" id="ARBA00022741"/>
    </source>
</evidence>
<dbReference type="EC" id="7.2.2.11" evidence="13"/>
<comment type="similarity">
    <text evidence="2">Belongs to the ABC transporter superfamily.</text>
</comment>
<evidence type="ECO:0000256" key="5">
    <source>
        <dbReference type="ARBA" id="ARBA00022596"/>
    </source>
</evidence>
<dbReference type="RefSeq" id="WP_064440907.1">
    <property type="nucleotide sequence ID" value="NZ_BDDI01000010.1"/>
</dbReference>
<keyword evidence="18" id="KW-1185">Reference proteome</keyword>
<dbReference type="PROSITE" id="PS50893">
    <property type="entry name" value="ABC_TRANSPORTER_2"/>
    <property type="match status" value="1"/>
</dbReference>
<sequence length="304" mass="31947">MTLTDVAVQVESGLVVQDLTVRIPLSQNTTVHATTGVSLDVPSGSITVLAGESGCGKSIVASAVMRMLPRNAVVTGKVMVRIGGEAVNVLTGASAHRGRHTALVPQSSSTHFTPVRTIRSQLDETIAALQSPHCTEDLAQRVGLPTESLDSYPHELSGGLVQRAAIAAALAGDPAVIVADEPTASLDRRRTDQVLDLLRECADAGAAVLLITHDLGALLRKDVADTLAIMYASRIVETGPARDVLVDPWHEYTGGLLAALPQRGLKPLPRMTPALTDLPDVCAYAGAPTTLVTRGNRTVRERSI</sequence>
<evidence type="ECO:0000256" key="12">
    <source>
        <dbReference type="ARBA" id="ARBA00038669"/>
    </source>
</evidence>
<comment type="subcellular location">
    <subcellularLocation>
        <location evidence="1">Cell membrane</location>
        <topology evidence="1">Peripheral membrane protein</topology>
    </subcellularLocation>
</comment>
<evidence type="ECO:0000256" key="2">
    <source>
        <dbReference type="ARBA" id="ARBA00005417"/>
    </source>
</evidence>
<evidence type="ECO:0000256" key="7">
    <source>
        <dbReference type="ARBA" id="ARBA00022840"/>
    </source>
</evidence>
<dbReference type="Pfam" id="PF00005">
    <property type="entry name" value="ABC_tran"/>
    <property type="match status" value="1"/>
</dbReference>
<dbReference type="GO" id="GO:0015413">
    <property type="term" value="F:ABC-type nickel transporter activity"/>
    <property type="evidence" value="ECO:0007669"/>
    <property type="project" value="UniProtKB-EC"/>
</dbReference>
<comment type="subunit">
    <text evidence="12">The complex is composed of two ATP-binding proteins (NikD and NikE), two transmembrane proteins (NikB and NikC) and a solute-binding protein (NikA).</text>
</comment>
<name>A0A839RK49_9ACTN</name>
<keyword evidence="6" id="KW-0547">Nucleotide-binding</keyword>
<dbReference type="OrthoDB" id="8036461at2"/>
<keyword evidence="3" id="KW-0813">Transport</keyword>
<evidence type="ECO:0000256" key="10">
    <source>
        <dbReference type="ARBA" id="ARBA00023112"/>
    </source>
</evidence>
<keyword evidence="9" id="KW-0406">Ion transport</keyword>
<dbReference type="SMART" id="SM00382">
    <property type="entry name" value="AAA"/>
    <property type="match status" value="1"/>
</dbReference>
<evidence type="ECO:0000256" key="11">
    <source>
        <dbReference type="ARBA" id="ARBA00023136"/>
    </source>
</evidence>
<dbReference type="AlphaFoldDB" id="A0A839RK49"/>
<reference evidence="17 18" key="1">
    <citation type="submission" date="2020-08" db="EMBL/GenBank/DDBJ databases">
        <title>Sequencing the genomes of 1000 actinobacteria strains.</title>
        <authorList>
            <person name="Klenk H.-P."/>
        </authorList>
    </citation>
    <scope>NUCLEOTIDE SEQUENCE [LARGE SCALE GENOMIC DNA]</scope>
    <source>
        <strain evidence="17 18">DSM 45258</strain>
    </source>
</reference>
<evidence type="ECO:0000256" key="3">
    <source>
        <dbReference type="ARBA" id="ARBA00022448"/>
    </source>
</evidence>
<dbReference type="GO" id="GO:0005524">
    <property type="term" value="F:ATP binding"/>
    <property type="evidence" value="ECO:0007669"/>
    <property type="project" value="UniProtKB-KW"/>
</dbReference>
<protein>
    <recommendedName>
        <fullName evidence="14">Nickel import system ATP-binding protein NikD</fullName>
        <ecNumber evidence="13">7.2.2.11</ecNumber>
    </recommendedName>
</protein>
<comment type="catalytic activity">
    <reaction evidence="15">
        <text>Ni(2+)(out) + ATP + H2O = Ni(2+)(in) + ADP + phosphate + H(+)</text>
        <dbReference type="Rhea" id="RHEA:15557"/>
        <dbReference type="ChEBI" id="CHEBI:15377"/>
        <dbReference type="ChEBI" id="CHEBI:15378"/>
        <dbReference type="ChEBI" id="CHEBI:30616"/>
        <dbReference type="ChEBI" id="CHEBI:43474"/>
        <dbReference type="ChEBI" id="CHEBI:49786"/>
        <dbReference type="ChEBI" id="CHEBI:456216"/>
        <dbReference type="EC" id="7.2.2.11"/>
    </reaction>
    <physiologicalReaction direction="left-to-right" evidence="15">
        <dbReference type="Rhea" id="RHEA:15558"/>
    </physiologicalReaction>
</comment>
<dbReference type="GO" id="GO:0016887">
    <property type="term" value="F:ATP hydrolysis activity"/>
    <property type="evidence" value="ECO:0007669"/>
    <property type="project" value="InterPro"/>
</dbReference>
<dbReference type="InterPro" id="IPR003439">
    <property type="entry name" value="ABC_transporter-like_ATP-bd"/>
</dbReference>
<keyword evidence="4" id="KW-1003">Cell membrane</keyword>
<dbReference type="GO" id="GO:0005886">
    <property type="term" value="C:plasma membrane"/>
    <property type="evidence" value="ECO:0007669"/>
    <property type="project" value="UniProtKB-SubCell"/>
</dbReference>
<dbReference type="EMBL" id="JACHWS010000001">
    <property type="protein sequence ID" value="MBB3036679.1"/>
    <property type="molecule type" value="Genomic_DNA"/>
</dbReference>
<evidence type="ECO:0000256" key="1">
    <source>
        <dbReference type="ARBA" id="ARBA00004202"/>
    </source>
</evidence>
<dbReference type="PANTHER" id="PTHR43297">
    <property type="entry name" value="OLIGOPEPTIDE TRANSPORT ATP-BINDING PROTEIN APPD"/>
    <property type="match status" value="1"/>
</dbReference>
<keyword evidence="11" id="KW-0472">Membrane</keyword>